<feature type="region of interest" description="Disordered" evidence="1">
    <location>
        <begin position="114"/>
        <end position="214"/>
    </location>
</feature>
<dbReference type="EMBL" id="VJZD01000267">
    <property type="protein sequence ID" value="MPY36982.1"/>
    <property type="molecule type" value="Genomic_DNA"/>
</dbReference>
<evidence type="ECO:0000259" key="2">
    <source>
        <dbReference type="Pfam" id="PF03413"/>
    </source>
</evidence>
<evidence type="ECO:0000313" key="3">
    <source>
        <dbReference type="EMBL" id="MPY36982.1"/>
    </source>
</evidence>
<feature type="region of interest" description="Disordered" evidence="1">
    <location>
        <begin position="28"/>
        <end position="52"/>
    </location>
</feature>
<feature type="compositionally biased region" description="Basic and acidic residues" evidence="1">
    <location>
        <begin position="30"/>
        <end position="41"/>
    </location>
</feature>
<dbReference type="InterPro" id="IPR025711">
    <property type="entry name" value="PepSY"/>
</dbReference>
<gene>
    <name evidence="3" type="ORF">FNH09_38940</name>
</gene>
<reference evidence="3 4" key="1">
    <citation type="submission" date="2019-07" db="EMBL/GenBank/DDBJ databases">
        <title>New species of Amycolatopsis and Streptomyces.</title>
        <authorList>
            <person name="Duangmal K."/>
            <person name="Teo W.F.A."/>
            <person name="Lipun K."/>
        </authorList>
    </citation>
    <scope>NUCLEOTIDE SEQUENCE [LARGE SCALE GENOMIC DNA]</scope>
    <source>
        <strain evidence="3 4">NBRC 109810</strain>
    </source>
</reference>
<dbReference type="RefSeq" id="WP_152894594.1">
    <property type="nucleotide sequence ID" value="NZ_VJZD01000267.1"/>
</dbReference>
<feature type="compositionally biased region" description="Basic and acidic residues" evidence="1">
    <location>
        <begin position="179"/>
        <end position="214"/>
    </location>
</feature>
<keyword evidence="4" id="KW-1185">Reference proteome</keyword>
<feature type="compositionally biased region" description="Low complexity" evidence="1">
    <location>
        <begin position="42"/>
        <end position="52"/>
    </location>
</feature>
<feature type="domain" description="PepSY" evidence="2">
    <location>
        <begin position="56"/>
        <end position="110"/>
    </location>
</feature>
<sequence>MKRTATIATALVTAVLIGGGGYSALATGGTDRHGAGPEDRPSATAAPSVSPSSASLTAAQAAAAARKAYPGTVVRVELDDDHPGFWEVHLLGADQVRREVRVDVRTGAVVLDRRGGDDRASDDHGTHTGADDHGVRGEGGDRGGRATAGDDRGRGSRGHDDAPGDDRGGSTAVGDDLPGDDHGVHAGGDDHVNAGDDHGGDDSGHGRGHGGDDH</sequence>
<proteinExistence type="predicted"/>
<evidence type="ECO:0000256" key="1">
    <source>
        <dbReference type="SAM" id="MobiDB-lite"/>
    </source>
</evidence>
<dbReference type="Gene3D" id="3.10.450.40">
    <property type="match status" value="1"/>
</dbReference>
<dbReference type="Pfam" id="PF03413">
    <property type="entry name" value="PepSY"/>
    <property type="match status" value="1"/>
</dbReference>
<dbReference type="Proteomes" id="UP000325849">
    <property type="component" value="Unassembled WGS sequence"/>
</dbReference>
<accession>A0A5N8VQE8</accession>
<evidence type="ECO:0000313" key="4">
    <source>
        <dbReference type="Proteomes" id="UP000325849"/>
    </source>
</evidence>
<protein>
    <recommendedName>
        <fullName evidence="2">PepSY domain-containing protein</fullName>
    </recommendedName>
</protein>
<name>A0A5N8VQE8_9ACTN</name>
<organism evidence="3 4">
    <name type="scientific">Streptomyces adustus</name>
    <dbReference type="NCBI Taxonomy" id="1609272"/>
    <lineage>
        <taxon>Bacteria</taxon>
        <taxon>Bacillati</taxon>
        <taxon>Actinomycetota</taxon>
        <taxon>Actinomycetes</taxon>
        <taxon>Kitasatosporales</taxon>
        <taxon>Streptomycetaceae</taxon>
        <taxon>Streptomyces</taxon>
    </lineage>
</organism>
<feature type="compositionally biased region" description="Basic and acidic residues" evidence="1">
    <location>
        <begin position="114"/>
        <end position="168"/>
    </location>
</feature>
<comment type="caution">
    <text evidence="3">The sequence shown here is derived from an EMBL/GenBank/DDBJ whole genome shotgun (WGS) entry which is preliminary data.</text>
</comment>
<dbReference type="AlphaFoldDB" id="A0A5N8VQE8"/>